<evidence type="ECO:0000313" key="4">
    <source>
        <dbReference type="RefSeq" id="XP_022249353.1"/>
    </source>
</evidence>
<dbReference type="PROSITE" id="PS51205">
    <property type="entry name" value="VPS9"/>
    <property type="match status" value="1"/>
</dbReference>
<name>A0ABM1T0E7_LIMPO</name>
<feature type="compositionally biased region" description="Basic and acidic residues" evidence="1">
    <location>
        <begin position="458"/>
        <end position="491"/>
    </location>
</feature>
<accession>A0ABM1T0E7</accession>
<dbReference type="SUPFAM" id="SSF109993">
    <property type="entry name" value="VPS9 domain"/>
    <property type="match status" value="1"/>
</dbReference>
<sequence>MAGFSDDLDFNPFYRALQTNFGRLFEEAQNHCWLICVPQSNSVKGLKFSSNFVESHILKPSSFFTGQFTSIDKGESKTVELEERVLRTVKGFSKEETVKILYEEIGYNQLLKPFKILIIERPLDPVFHACKDDKQEANKLMNSTSEERTSFSECQVFLENFPCHGKALKMLKKKLYQFTNNYMLLPQYLHDAADRLQDIISIGVTDVLHSHSPQLLPHDPLSLEISAIVENYVMGYVHQKLFSIVQRKFADDDKYLSEKLTELYRMELTADQLGVKERFCCQLPRAKVELASLDGKTTPAEKLHCLKTTLELISEEVKQLVQEIPPLCPFSQLQEASVLTSDDLIPLLVTLLVQVRPRMLESNLYYIQNFHWHLSPKDKLSYSLVTFQAAKEYVKSTDFTFLQPSRNKMKKEMSLEELMEVTVELQKNSSKKEVENDGRVRAPKPFDKQLEKITKMIEASTQEHRDRENQVIPEQHHDSERHKRQASKDGLGEFLTSLQHNSLGVSFGKQN</sequence>
<dbReference type="Proteomes" id="UP000694941">
    <property type="component" value="Unplaced"/>
</dbReference>
<dbReference type="Pfam" id="PF02204">
    <property type="entry name" value="VPS9"/>
    <property type="match status" value="1"/>
</dbReference>
<feature type="domain" description="VPS9" evidence="2">
    <location>
        <begin position="250"/>
        <end position="403"/>
    </location>
</feature>
<evidence type="ECO:0000313" key="3">
    <source>
        <dbReference type="Proteomes" id="UP000694941"/>
    </source>
</evidence>
<dbReference type="RefSeq" id="XP_022249353.1">
    <property type="nucleotide sequence ID" value="XM_022393645.1"/>
</dbReference>
<evidence type="ECO:0000256" key="1">
    <source>
        <dbReference type="SAM" id="MobiDB-lite"/>
    </source>
</evidence>
<organism evidence="3 4">
    <name type="scientific">Limulus polyphemus</name>
    <name type="common">Atlantic horseshoe crab</name>
    <dbReference type="NCBI Taxonomy" id="6850"/>
    <lineage>
        <taxon>Eukaryota</taxon>
        <taxon>Metazoa</taxon>
        <taxon>Ecdysozoa</taxon>
        <taxon>Arthropoda</taxon>
        <taxon>Chelicerata</taxon>
        <taxon>Merostomata</taxon>
        <taxon>Xiphosura</taxon>
        <taxon>Limulidae</taxon>
        <taxon>Limulus</taxon>
    </lineage>
</organism>
<dbReference type="GeneID" id="106465736"/>
<dbReference type="Gene3D" id="1.20.1050.80">
    <property type="entry name" value="VPS9 domain"/>
    <property type="match status" value="1"/>
</dbReference>
<reference evidence="4" key="1">
    <citation type="submission" date="2025-08" db="UniProtKB">
        <authorList>
            <consortium name="RefSeq"/>
        </authorList>
    </citation>
    <scope>IDENTIFICATION</scope>
    <source>
        <tissue evidence="4">Muscle</tissue>
    </source>
</reference>
<feature type="region of interest" description="Disordered" evidence="1">
    <location>
        <begin position="458"/>
        <end position="511"/>
    </location>
</feature>
<evidence type="ECO:0000259" key="2">
    <source>
        <dbReference type="PROSITE" id="PS51205"/>
    </source>
</evidence>
<gene>
    <name evidence="4" type="primary">LOC106465736</name>
</gene>
<dbReference type="PANTHER" id="PTHR24170">
    <property type="entry name" value="ANKYRIN REPEAT DOMAIN-CONTAINING PROTEIN 27"/>
    <property type="match status" value="1"/>
</dbReference>
<keyword evidence="3" id="KW-1185">Reference proteome</keyword>
<feature type="compositionally biased region" description="Polar residues" evidence="1">
    <location>
        <begin position="496"/>
        <end position="511"/>
    </location>
</feature>
<dbReference type="InterPro" id="IPR037191">
    <property type="entry name" value="VPS9_dom_sf"/>
</dbReference>
<dbReference type="InterPro" id="IPR051248">
    <property type="entry name" value="UPF0507/Ank_repeat_27"/>
</dbReference>
<protein>
    <submittedName>
        <fullName evidence="4">Ankyrin repeat domain-containing protein 27-like isoform X1</fullName>
    </submittedName>
</protein>
<proteinExistence type="predicted"/>
<dbReference type="InterPro" id="IPR003123">
    <property type="entry name" value="VPS9"/>
</dbReference>
<dbReference type="PANTHER" id="PTHR24170:SF1">
    <property type="entry name" value="DOMAIN PROTEIN, PUTATIVE (AFU_ORTHOLOGUE AFUA_1G09870)-RELATED"/>
    <property type="match status" value="1"/>
</dbReference>